<gene>
    <name evidence="2" type="ORF">LAKADJCE_00232</name>
</gene>
<protein>
    <recommendedName>
        <fullName evidence="4">Secondary thiamine-phosphate synthase enzyme</fullName>
    </recommendedName>
</protein>
<dbReference type="PIRSF" id="PIRSF004681">
    <property type="entry name" value="UCP004681"/>
    <property type="match status" value="1"/>
</dbReference>
<dbReference type="Gene3D" id="2.60.120.460">
    <property type="entry name" value="YjbQ-like"/>
    <property type="match status" value="1"/>
</dbReference>
<reference evidence="2" key="1">
    <citation type="submission" date="2020-10" db="EMBL/GenBank/DDBJ databases">
        <authorList>
            <person name="Hahn C.J."/>
            <person name="Laso-Perez R."/>
            <person name="Vulcano F."/>
            <person name="Vaziourakis K.-M."/>
            <person name="Stokke R."/>
            <person name="Steen I.H."/>
            <person name="Teske A."/>
            <person name="Boetius A."/>
            <person name="Liebeke M."/>
            <person name="Amann R."/>
            <person name="Knittel K."/>
        </authorList>
    </citation>
    <scope>NUCLEOTIDE SEQUENCE</scope>
    <source>
        <strain evidence="2">Gfbio:e3339647-f889-4370-9287-4fb5cb688e4c:AG392J18_GoMArc1</strain>
    </source>
</reference>
<dbReference type="InterPro" id="IPR035917">
    <property type="entry name" value="YjbQ-like_sf"/>
</dbReference>
<evidence type="ECO:0000313" key="3">
    <source>
        <dbReference type="Proteomes" id="UP000612009"/>
    </source>
</evidence>
<dbReference type="InterPro" id="IPR001602">
    <property type="entry name" value="UPF0047_YjbQ-like"/>
</dbReference>
<dbReference type="NCBIfam" id="TIGR00149">
    <property type="entry name" value="TIGR00149_YjbQ"/>
    <property type="match status" value="1"/>
</dbReference>
<comment type="caution">
    <text evidence="2">The sequence shown here is derived from an EMBL/GenBank/DDBJ whole genome shotgun (WGS) entry which is preliminary data.</text>
</comment>
<dbReference type="PANTHER" id="PTHR30615:SF8">
    <property type="entry name" value="UPF0047 PROTEIN C4A8.02C"/>
    <property type="match status" value="1"/>
</dbReference>
<organism evidence="2 3">
    <name type="scientific">Candidatus Argoarchaeum ethanivorans</name>
    <dbReference type="NCBI Taxonomy" id="2608793"/>
    <lineage>
        <taxon>Archaea</taxon>
        <taxon>Methanobacteriati</taxon>
        <taxon>Methanobacteriota</taxon>
        <taxon>Stenosarchaea group</taxon>
        <taxon>Methanomicrobia</taxon>
        <taxon>Methanosarcinales</taxon>
        <taxon>Methanosarcinales incertae sedis</taxon>
        <taxon>GOM Arc I cluster</taxon>
        <taxon>Candidatus Argoarchaeum</taxon>
    </lineage>
</organism>
<dbReference type="EMBL" id="CAJHIR010000009">
    <property type="protein sequence ID" value="CAD6492050.1"/>
    <property type="molecule type" value="Genomic_DNA"/>
</dbReference>
<accession>A0A811T8M9</accession>
<dbReference type="Pfam" id="PF01894">
    <property type="entry name" value="YjbQ"/>
    <property type="match status" value="1"/>
</dbReference>
<proteinExistence type="inferred from homology"/>
<evidence type="ECO:0000313" key="2">
    <source>
        <dbReference type="EMBL" id="CAD6492050.1"/>
    </source>
</evidence>
<evidence type="ECO:0000256" key="1">
    <source>
        <dbReference type="ARBA" id="ARBA00005534"/>
    </source>
</evidence>
<dbReference type="Proteomes" id="UP000612009">
    <property type="component" value="Unassembled WGS sequence"/>
</dbReference>
<dbReference type="PANTHER" id="PTHR30615">
    <property type="entry name" value="UNCHARACTERIZED PROTEIN YJBQ-RELATED"/>
    <property type="match status" value="1"/>
</dbReference>
<name>A0A811T8M9_9EURY</name>
<sequence>MNVVTEHISISTRGNVDILDITDDVSGLLKKSNFRSGIVTVFVHGSTAALTTIEYESGLIEDMKRMLEHVAPQGIEYKHNLRWGDGNGHSHIRASLLGPSITVPFQDSSLMLGTWQQIVFIDLDNRPRSRDIIVQIMGDMNR</sequence>
<evidence type="ECO:0008006" key="4">
    <source>
        <dbReference type="Google" id="ProtNLM"/>
    </source>
</evidence>
<comment type="similarity">
    <text evidence="1">Belongs to the UPF0047 family.</text>
</comment>
<dbReference type="AlphaFoldDB" id="A0A811T8M9"/>
<dbReference type="SUPFAM" id="SSF111038">
    <property type="entry name" value="YjbQ-like"/>
    <property type="match status" value="1"/>
</dbReference>